<evidence type="ECO:0000256" key="3">
    <source>
        <dbReference type="ARBA" id="ARBA00022679"/>
    </source>
</evidence>
<dbReference type="PANTHER" id="PTHR37171:SF1">
    <property type="entry name" value="SERINE_THREONINE-PROTEIN KINASE YRZF-RELATED"/>
    <property type="match status" value="1"/>
</dbReference>
<evidence type="ECO:0000259" key="9">
    <source>
        <dbReference type="Pfam" id="PF01163"/>
    </source>
</evidence>
<evidence type="ECO:0000313" key="11">
    <source>
        <dbReference type="Proteomes" id="UP000320762"/>
    </source>
</evidence>
<dbReference type="SUPFAM" id="SSF56112">
    <property type="entry name" value="Protein kinase-like (PK-like)"/>
    <property type="match status" value="1"/>
</dbReference>
<protein>
    <recommendedName>
        <fullName evidence="1">non-specific serine/threonine protein kinase</fullName>
        <ecNumber evidence="1">2.7.11.1</ecNumber>
    </recommendedName>
</protein>
<dbReference type="AlphaFoldDB" id="A0A550CS59"/>
<evidence type="ECO:0000256" key="5">
    <source>
        <dbReference type="ARBA" id="ARBA00022777"/>
    </source>
</evidence>
<evidence type="ECO:0000256" key="8">
    <source>
        <dbReference type="ARBA" id="ARBA00048679"/>
    </source>
</evidence>
<evidence type="ECO:0000256" key="6">
    <source>
        <dbReference type="ARBA" id="ARBA00022840"/>
    </source>
</evidence>
<evidence type="ECO:0000256" key="2">
    <source>
        <dbReference type="ARBA" id="ARBA00022527"/>
    </source>
</evidence>
<dbReference type="EC" id="2.7.11.1" evidence="1"/>
<keyword evidence="5" id="KW-0418">Kinase</keyword>
<comment type="caution">
    <text evidence="10">The sequence shown here is derived from an EMBL/GenBank/DDBJ whole genome shotgun (WGS) entry which is preliminary data.</text>
</comment>
<dbReference type="GO" id="GO:0004674">
    <property type="term" value="F:protein serine/threonine kinase activity"/>
    <property type="evidence" value="ECO:0007669"/>
    <property type="project" value="UniProtKB-KW"/>
</dbReference>
<dbReference type="Proteomes" id="UP000320762">
    <property type="component" value="Unassembled WGS sequence"/>
</dbReference>
<dbReference type="InterPro" id="IPR052396">
    <property type="entry name" value="Meiotic_Drive_Suppr_Kinase"/>
</dbReference>
<dbReference type="InterPro" id="IPR018934">
    <property type="entry name" value="RIO_dom"/>
</dbReference>
<name>A0A550CS59_9AGAR</name>
<comment type="catalytic activity">
    <reaction evidence="7">
        <text>L-threonyl-[protein] + ATP = O-phospho-L-threonyl-[protein] + ADP + H(+)</text>
        <dbReference type="Rhea" id="RHEA:46608"/>
        <dbReference type="Rhea" id="RHEA-COMP:11060"/>
        <dbReference type="Rhea" id="RHEA-COMP:11605"/>
        <dbReference type="ChEBI" id="CHEBI:15378"/>
        <dbReference type="ChEBI" id="CHEBI:30013"/>
        <dbReference type="ChEBI" id="CHEBI:30616"/>
        <dbReference type="ChEBI" id="CHEBI:61977"/>
        <dbReference type="ChEBI" id="CHEBI:456216"/>
        <dbReference type="EC" id="2.7.11.1"/>
    </reaction>
</comment>
<dbReference type="Gene3D" id="1.10.510.10">
    <property type="entry name" value="Transferase(Phosphotransferase) domain 1"/>
    <property type="match status" value="1"/>
</dbReference>
<dbReference type="InterPro" id="IPR011009">
    <property type="entry name" value="Kinase-like_dom_sf"/>
</dbReference>
<proteinExistence type="predicted"/>
<sequence length="290" mass="31982">MPGSPPATDSAFTMFAPGQSVTLDNDRGQHFIFTIVRPFAPFTKSVVLLVRCADVSSEPIILKIYDPRFLDDRLGLTPVDPSRPAIPSRPWSLENERAAPDTYDEDDLWEESPAPDDVAGHTARAALWEAHYQYLSTECFDSEHAAYTHLQHLQGAAIPRLLMEGVLVPPDERAYRPPALVMEYVKGVVFRDAPVEELTRDLCTALVSAVDSFGAHEVFHNDLNENNIIVAPGRAVVIDFGCAGIRQPEQDDESWSFNVAFANDVGRVQNLLRHKGVSNVDELVATTSAA</sequence>
<dbReference type="EMBL" id="VDMD01000002">
    <property type="protein sequence ID" value="TRM67623.1"/>
    <property type="molecule type" value="Genomic_DNA"/>
</dbReference>
<evidence type="ECO:0000256" key="4">
    <source>
        <dbReference type="ARBA" id="ARBA00022741"/>
    </source>
</evidence>
<accession>A0A550CS59</accession>
<keyword evidence="4" id="KW-0547">Nucleotide-binding</keyword>
<dbReference type="PANTHER" id="PTHR37171">
    <property type="entry name" value="SERINE/THREONINE-PROTEIN KINASE YRZF-RELATED"/>
    <property type="match status" value="1"/>
</dbReference>
<dbReference type="OrthoDB" id="3269050at2759"/>
<keyword evidence="2" id="KW-0723">Serine/threonine-protein kinase</keyword>
<reference evidence="10 11" key="1">
    <citation type="journal article" date="2019" name="New Phytol.">
        <title>Comparative genomics reveals unique wood-decay strategies and fruiting body development in the Schizophyllaceae.</title>
        <authorList>
            <person name="Almasi E."/>
            <person name="Sahu N."/>
            <person name="Krizsan K."/>
            <person name="Balint B."/>
            <person name="Kovacs G.M."/>
            <person name="Kiss B."/>
            <person name="Cseklye J."/>
            <person name="Drula E."/>
            <person name="Henrissat B."/>
            <person name="Nagy I."/>
            <person name="Chovatia M."/>
            <person name="Adam C."/>
            <person name="LaButti K."/>
            <person name="Lipzen A."/>
            <person name="Riley R."/>
            <person name="Grigoriev I.V."/>
            <person name="Nagy L.G."/>
        </authorList>
    </citation>
    <scope>NUCLEOTIDE SEQUENCE [LARGE SCALE GENOMIC DNA]</scope>
    <source>
        <strain evidence="10 11">NL-1724</strain>
    </source>
</reference>
<evidence type="ECO:0000256" key="7">
    <source>
        <dbReference type="ARBA" id="ARBA00047899"/>
    </source>
</evidence>
<organism evidence="10 11">
    <name type="scientific">Schizophyllum amplum</name>
    <dbReference type="NCBI Taxonomy" id="97359"/>
    <lineage>
        <taxon>Eukaryota</taxon>
        <taxon>Fungi</taxon>
        <taxon>Dikarya</taxon>
        <taxon>Basidiomycota</taxon>
        <taxon>Agaricomycotina</taxon>
        <taxon>Agaricomycetes</taxon>
        <taxon>Agaricomycetidae</taxon>
        <taxon>Agaricales</taxon>
        <taxon>Schizophyllaceae</taxon>
        <taxon>Schizophyllum</taxon>
    </lineage>
</organism>
<evidence type="ECO:0000256" key="1">
    <source>
        <dbReference type="ARBA" id="ARBA00012513"/>
    </source>
</evidence>
<feature type="domain" description="RIO-type" evidence="9">
    <location>
        <begin position="160"/>
        <end position="281"/>
    </location>
</feature>
<comment type="catalytic activity">
    <reaction evidence="8">
        <text>L-seryl-[protein] + ATP = O-phospho-L-seryl-[protein] + ADP + H(+)</text>
        <dbReference type="Rhea" id="RHEA:17989"/>
        <dbReference type="Rhea" id="RHEA-COMP:9863"/>
        <dbReference type="Rhea" id="RHEA-COMP:11604"/>
        <dbReference type="ChEBI" id="CHEBI:15378"/>
        <dbReference type="ChEBI" id="CHEBI:29999"/>
        <dbReference type="ChEBI" id="CHEBI:30616"/>
        <dbReference type="ChEBI" id="CHEBI:83421"/>
        <dbReference type="ChEBI" id="CHEBI:456216"/>
        <dbReference type="EC" id="2.7.11.1"/>
    </reaction>
</comment>
<gene>
    <name evidence="10" type="ORF">BD626DRAFT_479339</name>
</gene>
<evidence type="ECO:0000313" key="10">
    <source>
        <dbReference type="EMBL" id="TRM67623.1"/>
    </source>
</evidence>
<dbReference type="STRING" id="97359.A0A550CS59"/>
<dbReference type="GO" id="GO:0005524">
    <property type="term" value="F:ATP binding"/>
    <property type="evidence" value="ECO:0007669"/>
    <property type="project" value="UniProtKB-KW"/>
</dbReference>
<keyword evidence="11" id="KW-1185">Reference proteome</keyword>
<keyword evidence="3" id="KW-0808">Transferase</keyword>
<keyword evidence="6" id="KW-0067">ATP-binding</keyword>
<dbReference type="Pfam" id="PF01163">
    <property type="entry name" value="RIO1"/>
    <property type="match status" value="1"/>
</dbReference>